<dbReference type="EMBL" id="HE600941">
    <property type="protein sequence ID" value="CAP31166.2"/>
    <property type="molecule type" value="Genomic_DNA"/>
</dbReference>
<protein>
    <submittedName>
        <fullName evidence="3">Protein CBG12137</fullName>
    </submittedName>
</protein>
<reference evidence="3 4" key="2">
    <citation type="journal article" date="2011" name="PLoS Genet.">
        <title>Caenorhabditis briggsae recombinant inbred line genotypes reveal inter-strain incompatibility and the evolution of recombination.</title>
        <authorList>
            <person name="Ross J.A."/>
            <person name="Koboldt D.C."/>
            <person name="Staisch J.E."/>
            <person name="Chamberlin H.M."/>
            <person name="Gupta B.P."/>
            <person name="Miller R.D."/>
            <person name="Baird S.E."/>
            <person name="Haag E.S."/>
        </authorList>
    </citation>
    <scope>NUCLEOTIDE SEQUENCE [LARGE SCALE GENOMIC DNA]</scope>
    <source>
        <strain evidence="3 4">AF16</strain>
    </source>
</reference>
<keyword evidence="1" id="KW-0732">Signal</keyword>
<keyword evidence="4" id="KW-1185">Reference proteome</keyword>
<reference evidence="3 4" key="1">
    <citation type="journal article" date="2003" name="PLoS Biol.">
        <title>The genome sequence of Caenorhabditis briggsae: a platform for comparative genomics.</title>
        <authorList>
            <person name="Stein L.D."/>
            <person name="Bao Z."/>
            <person name="Blasiar D."/>
            <person name="Blumenthal T."/>
            <person name="Brent M.R."/>
            <person name="Chen N."/>
            <person name="Chinwalla A."/>
            <person name="Clarke L."/>
            <person name="Clee C."/>
            <person name="Coghlan A."/>
            <person name="Coulson A."/>
            <person name="D'Eustachio P."/>
            <person name="Fitch D.H."/>
            <person name="Fulton L.A."/>
            <person name="Fulton R.E."/>
            <person name="Griffiths-Jones S."/>
            <person name="Harris T.W."/>
            <person name="Hillier L.W."/>
            <person name="Kamath R."/>
            <person name="Kuwabara P.E."/>
            <person name="Mardis E.R."/>
            <person name="Marra M.A."/>
            <person name="Miner T.L."/>
            <person name="Minx P."/>
            <person name="Mullikin J.C."/>
            <person name="Plumb R.W."/>
            <person name="Rogers J."/>
            <person name="Schein J.E."/>
            <person name="Sohrmann M."/>
            <person name="Spieth J."/>
            <person name="Stajich J.E."/>
            <person name="Wei C."/>
            <person name="Willey D."/>
            <person name="Wilson R.K."/>
            <person name="Durbin R."/>
            <person name="Waterston R.H."/>
        </authorList>
    </citation>
    <scope>NUCLEOTIDE SEQUENCE [LARGE SCALE GENOMIC DNA]</scope>
    <source>
        <strain evidence="3 4">AF16</strain>
    </source>
</reference>
<dbReference type="PANTHER" id="PTHR37433">
    <property type="entry name" value="PROTEIN CBG25136-RELATED"/>
    <property type="match status" value="1"/>
</dbReference>
<dbReference type="SUPFAM" id="SSF57302">
    <property type="entry name" value="Snake toxin-like"/>
    <property type="match status" value="2"/>
</dbReference>
<dbReference type="Pfam" id="PF24602">
    <property type="entry name" value="DUF7622"/>
    <property type="match status" value="2"/>
</dbReference>
<dbReference type="RefSeq" id="XP_045094767.1">
    <property type="nucleotide sequence ID" value="XM_045237032.1"/>
</dbReference>
<feature type="chain" id="PRO_5002729904" evidence="1">
    <location>
        <begin position="18"/>
        <end position="499"/>
    </location>
</feature>
<gene>
    <name evidence="3 5" type="ORF">CBG12137</name>
    <name evidence="3" type="ORF">CBG_12137</name>
</gene>
<feature type="signal peptide" evidence="1">
    <location>
        <begin position="1"/>
        <end position="17"/>
    </location>
</feature>
<dbReference type="InterPro" id="IPR045860">
    <property type="entry name" value="Snake_toxin-like_sf"/>
</dbReference>
<dbReference type="AlphaFoldDB" id="A8XEU4"/>
<name>A8XEU4_CAEBR</name>
<feature type="domain" description="DUF7622" evidence="2">
    <location>
        <begin position="416"/>
        <end position="481"/>
    </location>
</feature>
<dbReference type="InParanoid" id="A8XEU4"/>
<evidence type="ECO:0000313" key="5">
    <source>
        <dbReference type="WormBase" id="CBG12137"/>
    </source>
</evidence>
<dbReference type="eggNOG" id="ENOG502THJ4">
    <property type="taxonomic scope" value="Eukaryota"/>
</dbReference>
<dbReference type="GeneID" id="8578210"/>
<dbReference type="KEGG" id="cbr:CBG_12137"/>
<evidence type="ECO:0000313" key="3">
    <source>
        <dbReference type="EMBL" id="CAP31166.2"/>
    </source>
</evidence>
<dbReference type="HOGENOM" id="CLU_561691_0_0_1"/>
<dbReference type="WormBase" id="CBG12137">
    <property type="protein sequence ID" value="CBP49821"/>
    <property type="gene ID" value="WBGene00033134"/>
</dbReference>
<dbReference type="CTD" id="8578210"/>
<evidence type="ECO:0000259" key="2">
    <source>
        <dbReference type="Pfam" id="PF24602"/>
    </source>
</evidence>
<accession>A8XEU4</accession>
<sequence>MLKYLIFAQILIKITTSFKCECSNSGIACLEECDTGTYCYTTWIVLGGDVVWQGCKTTRTDLLSSRQCQTNRKGLVTCVCDSEKCNDASFSVASDAALIVPKTVKCFNMDLNQDNFCFGHYCTFSMEMIINDFGDLIPTDIRAYRGCSDEEYSADLNSVNMCSISGNVISCRCNSSFCNREAAFPVSLGNILCYMSSPFTGNIPEGLKYCHLCYLLPTDYQGQYDRGCLSVSDGAPVETKKSGNFERYKYCDKDLSHCPDGCEAGSYCFSTWILRNGGLKEQGCKTTRADLLTDRQCQTNRKGLVTCVCNTEKCNGPSFTIPSDVSLTVSPTIKCFNGDLIENNFCFGHYCSYSGEVILNDFGDILPSPYPIYRGCADDEYNDDLNSVNVCTLSNSIITCKCNTQFCNRESAFPIPLGNIVCYMSSSYYDSHLCYKLPTDEDGKTSRGCLTVSDGAPEELKKSGTFRFFYYCNQDLCNGDFSENAMDLIEEDVKNVTKI</sequence>
<dbReference type="PANTHER" id="PTHR37433:SF19">
    <property type="entry name" value="ACTIVIN_RECP DOMAIN-CONTAINING PROTEIN"/>
    <property type="match status" value="1"/>
</dbReference>
<dbReference type="Proteomes" id="UP000008549">
    <property type="component" value="Unassembled WGS sequence"/>
</dbReference>
<feature type="domain" description="DUF7622" evidence="2">
    <location>
        <begin position="186"/>
        <end position="258"/>
    </location>
</feature>
<evidence type="ECO:0000313" key="4">
    <source>
        <dbReference type="Proteomes" id="UP000008549"/>
    </source>
</evidence>
<organism evidence="3 4">
    <name type="scientific">Caenorhabditis briggsae</name>
    <dbReference type="NCBI Taxonomy" id="6238"/>
    <lineage>
        <taxon>Eukaryota</taxon>
        <taxon>Metazoa</taxon>
        <taxon>Ecdysozoa</taxon>
        <taxon>Nematoda</taxon>
        <taxon>Chromadorea</taxon>
        <taxon>Rhabditida</taxon>
        <taxon>Rhabditina</taxon>
        <taxon>Rhabditomorpha</taxon>
        <taxon>Rhabditoidea</taxon>
        <taxon>Rhabditidae</taxon>
        <taxon>Peloderinae</taxon>
        <taxon>Caenorhabditis</taxon>
    </lineage>
</organism>
<proteinExistence type="predicted"/>
<evidence type="ECO:0000256" key="1">
    <source>
        <dbReference type="SAM" id="SignalP"/>
    </source>
</evidence>
<dbReference type="InterPro" id="IPR056039">
    <property type="entry name" value="DUF7622"/>
</dbReference>